<keyword evidence="2" id="KW-1185">Reference proteome</keyword>
<comment type="caution">
    <text evidence="1">The sequence shown here is derived from an EMBL/GenBank/DDBJ whole genome shotgun (WGS) entry which is preliminary data.</text>
</comment>
<accession>A0ABN7W881</accession>
<protein>
    <submittedName>
        <fullName evidence="1">5382_t:CDS:1</fullName>
    </submittedName>
</protein>
<organism evidence="1 2">
    <name type="scientific">Gigaspora margarita</name>
    <dbReference type="NCBI Taxonomy" id="4874"/>
    <lineage>
        <taxon>Eukaryota</taxon>
        <taxon>Fungi</taxon>
        <taxon>Fungi incertae sedis</taxon>
        <taxon>Mucoromycota</taxon>
        <taxon>Glomeromycotina</taxon>
        <taxon>Glomeromycetes</taxon>
        <taxon>Diversisporales</taxon>
        <taxon>Gigasporaceae</taxon>
        <taxon>Gigaspora</taxon>
    </lineage>
</organism>
<gene>
    <name evidence="1" type="ORF">GMARGA_LOCUS27824</name>
</gene>
<sequence>MPHQPRTDPRHPPIKTDTRVHIMRKNKGTTGRKHYTKMGLENLRGTSSITNMERKQKRDPEERQIYALAEKHYQLYLVNGNQEKRIQAHSGGTWEN</sequence>
<evidence type="ECO:0000313" key="2">
    <source>
        <dbReference type="Proteomes" id="UP000789901"/>
    </source>
</evidence>
<dbReference type="Proteomes" id="UP000789901">
    <property type="component" value="Unassembled WGS sequence"/>
</dbReference>
<evidence type="ECO:0000313" key="1">
    <source>
        <dbReference type="EMBL" id="CAG8821403.1"/>
    </source>
</evidence>
<reference evidence="1 2" key="1">
    <citation type="submission" date="2021-06" db="EMBL/GenBank/DDBJ databases">
        <authorList>
            <person name="Kallberg Y."/>
            <person name="Tangrot J."/>
            <person name="Rosling A."/>
        </authorList>
    </citation>
    <scope>NUCLEOTIDE SEQUENCE [LARGE SCALE GENOMIC DNA]</scope>
    <source>
        <strain evidence="1 2">120-4 pot B 10/14</strain>
    </source>
</reference>
<proteinExistence type="predicted"/>
<dbReference type="EMBL" id="CAJVQB010034608">
    <property type="protein sequence ID" value="CAG8821403.1"/>
    <property type="molecule type" value="Genomic_DNA"/>
</dbReference>
<name>A0ABN7W881_GIGMA</name>